<proteinExistence type="predicted"/>
<evidence type="ECO:0000313" key="2">
    <source>
        <dbReference type="Proteomes" id="UP000663865"/>
    </source>
</evidence>
<gene>
    <name evidence="1" type="ORF">KIK155_LOCUS11986</name>
</gene>
<dbReference type="EMBL" id="CAJNYV010001911">
    <property type="protein sequence ID" value="CAF3445398.1"/>
    <property type="molecule type" value="Genomic_DNA"/>
</dbReference>
<dbReference type="Proteomes" id="UP000663865">
    <property type="component" value="Unassembled WGS sequence"/>
</dbReference>
<dbReference type="AlphaFoldDB" id="A0A818DND8"/>
<sequence length="154" mass="17792">MEANSTHVPILNQSNTIENLSQQQSTFYEENRPSFHETIANELSSTIQSQRSLSPLTNSDIESNEDDEELFDLRKCISNCYKKFKDSWIKDQQEIYEEQFHDVEQPIPQTYTEQIKKSTPCSMQPEILSSISPSVQQMIPQSNTILSISCDHKE</sequence>
<accession>A0A818DND8</accession>
<name>A0A818DND8_9BILA</name>
<protein>
    <submittedName>
        <fullName evidence="1">Uncharacterized protein</fullName>
    </submittedName>
</protein>
<comment type="caution">
    <text evidence="1">The sequence shown here is derived from an EMBL/GenBank/DDBJ whole genome shotgun (WGS) entry which is preliminary data.</text>
</comment>
<reference evidence="1" key="1">
    <citation type="submission" date="2021-02" db="EMBL/GenBank/DDBJ databases">
        <authorList>
            <person name="Nowell W R."/>
        </authorList>
    </citation>
    <scope>NUCLEOTIDE SEQUENCE</scope>
</reference>
<organism evidence="1 2">
    <name type="scientific">Rotaria socialis</name>
    <dbReference type="NCBI Taxonomy" id="392032"/>
    <lineage>
        <taxon>Eukaryota</taxon>
        <taxon>Metazoa</taxon>
        <taxon>Spiralia</taxon>
        <taxon>Gnathifera</taxon>
        <taxon>Rotifera</taxon>
        <taxon>Eurotatoria</taxon>
        <taxon>Bdelloidea</taxon>
        <taxon>Philodinida</taxon>
        <taxon>Philodinidae</taxon>
        <taxon>Rotaria</taxon>
    </lineage>
</organism>
<evidence type="ECO:0000313" key="1">
    <source>
        <dbReference type="EMBL" id="CAF3445398.1"/>
    </source>
</evidence>